<name>X7E6L0_9GAMM</name>
<dbReference type="AlphaFoldDB" id="X7E6L0"/>
<dbReference type="InterPro" id="IPR009057">
    <property type="entry name" value="Homeodomain-like_sf"/>
</dbReference>
<dbReference type="Gene3D" id="1.10.10.60">
    <property type="entry name" value="Homeodomain-like"/>
    <property type="match status" value="1"/>
</dbReference>
<dbReference type="EMBL" id="JAMB01000006">
    <property type="protein sequence ID" value="ETX10793.1"/>
    <property type="molecule type" value="Genomic_DNA"/>
</dbReference>
<sequence length="320" mass="37194">MIHANYKYKRGVLMNRSFSTEKTRLEQKRSPVQLVENRVCFAGPHSELSIYDTYEQAQQVSLKADSLLYCGMVTGAKVMHTQHNGHVPFLPHESFILAPEEEVFIDFPEARLEQPTTCLTIAISKERVAQICDRMNDIMFKSMPYDTVIDPNQHLHTIHTQATQQVLDRLTSDFVQNDPDRDLLVDFGVSELVTRILRHHGRDALLRFTQNSPDANGLTCVIYWIEQNLAEPLDINLLAKMACMSRSRFYESFKRQLACTPLEYQHQRRMNRAHQRLQEKCSVTEVSYELGYQSLSHFSRRFHQHFGVSPRQVTQTHKIN</sequence>
<dbReference type="PATRIC" id="fig|1122207.3.peg.1639"/>
<evidence type="ECO:0000256" key="2">
    <source>
        <dbReference type="ARBA" id="ARBA00023125"/>
    </source>
</evidence>
<dbReference type="InterPro" id="IPR050204">
    <property type="entry name" value="AraC_XylS_family_regulators"/>
</dbReference>
<dbReference type="GO" id="GO:0003700">
    <property type="term" value="F:DNA-binding transcription factor activity"/>
    <property type="evidence" value="ECO:0007669"/>
    <property type="project" value="InterPro"/>
</dbReference>
<dbReference type="eggNOG" id="COG2207">
    <property type="taxonomic scope" value="Bacteria"/>
</dbReference>
<organism evidence="5 6">
    <name type="scientific">Marinomonas ushuaiensis DSM 15871</name>
    <dbReference type="NCBI Taxonomy" id="1122207"/>
    <lineage>
        <taxon>Bacteria</taxon>
        <taxon>Pseudomonadati</taxon>
        <taxon>Pseudomonadota</taxon>
        <taxon>Gammaproteobacteria</taxon>
        <taxon>Oceanospirillales</taxon>
        <taxon>Oceanospirillaceae</taxon>
        <taxon>Marinomonas</taxon>
    </lineage>
</organism>
<evidence type="ECO:0000313" key="5">
    <source>
        <dbReference type="EMBL" id="ETX10793.1"/>
    </source>
</evidence>
<evidence type="ECO:0000259" key="4">
    <source>
        <dbReference type="PROSITE" id="PS01124"/>
    </source>
</evidence>
<dbReference type="SMART" id="SM00342">
    <property type="entry name" value="HTH_ARAC"/>
    <property type="match status" value="1"/>
</dbReference>
<gene>
    <name evidence="5" type="ORF">MUS1_12515</name>
</gene>
<dbReference type="InterPro" id="IPR009594">
    <property type="entry name" value="Tscrpt_reg_HTH_AraC_N"/>
</dbReference>
<dbReference type="Pfam" id="PF06719">
    <property type="entry name" value="AraC_N"/>
    <property type="match status" value="1"/>
</dbReference>
<protein>
    <submittedName>
        <fullName evidence="5">AraC family transcriptional regulator</fullName>
    </submittedName>
</protein>
<dbReference type="PROSITE" id="PS01124">
    <property type="entry name" value="HTH_ARAC_FAMILY_2"/>
    <property type="match status" value="1"/>
</dbReference>
<dbReference type="Proteomes" id="UP000054058">
    <property type="component" value="Unassembled WGS sequence"/>
</dbReference>
<dbReference type="GO" id="GO:0043565">
    <property type="term" value="F:sequence-specific DNA binding"/>
    <property type="evidence" value="ECO:0007669"/>
    <property type="project" value="InterPro"/>
</dbReference>
<keyword evidence="3" id="KW-0804">Transcription</keyword>
<keyword evidence="2" id="KW-0238">DNA-binding</keyword>
<comment type="caution">
    <text evidence="5">The sequence shown here is derived from an EMBL/GenBank/DDBJ whole genome shotgun (WGS) entry which is preliminary data.</text>
</comment>
<dbReference type="PANTHER" id="PTHR46796:SF6">
    <property type="entry name" value="ARAC SUBFAMILY"/>
    <property type="match status" value="1"/>
</dbReference>
<reference evidence="5 6" key="1">
    <citation type="submission" date="2014-01" db="EMBL/GenBank/DDBJ databases">
        <title>Marinomonas ushuaiensis DSM 15871 Genome Sequencing.</title>
        <authorList>
            <person name="Lai Q."/>
            <person name="Shao Z.S."/>
        </authorList>
    </citation>
    <scope>NUCLEOTIDE SEQUENCE [LARGE SCALE GENOMIC DNA]</scope>
    <source>
        <strain evidence="5 6">DSM 15871</strain>
    </source>
</reference>
<dbReference type="PRINTS" id="PR00032">
    <property type="entry name" value="HTHARAC"/>
</dbReference>
<evidence type="ECO:0000313" key="6">
    <source>
        <dbReference type="Proteomes" id="UP000054058"/>
    </source>
</evidence>
<dbReference type="Pfam" id="PF12833">
    <property type="entry name" value="HTH_18"/>
    <property type="match status" value="1"/>
</dbReference>
<proteinExistence type="predicted"/>
<accession>X7E6L0</accession>
<dbReference type="InterPro" id="IPR018060">
    <property type="entry name" value="HTH_AraC"/>
</dbReference>
<keyword evidence="1" id="KW-0805">Transcription regulation</keyword>
<keyword evidence="6" id="KW-1185">Reference proteome</keyword>
<evidence type="ECO:0000256" key="1">
    <source>
        <dbReference type="ARBA" id="ARBA00023015"/>
    </source>
</evidence>
<dbReference type="PANTHER" id="PTHR46796">
    <property type="entry name" value="HTH-TYPE TRANSCRIPTIONAL ACTIVATOR RHAS-RELATED"/>
    <property type="match status" value="1"/>
</dbReference>
<dbReference type="InterPro" id="IPR020449">
    <property type="entry name" value="Tscrpt_reg_AraC-type_HTH"/>
</dbReference>
<dbReference type="SUPFAM" id="SSF46689">
    <property type="entry name" value="Homeodomain-like"/>
    <property type="match status" value="2"/>
</dbReference>
<feature type="domain" description="HTH araC/xylS-type" evidence="4">
    <location>
        <begin position="219"/>
        <end position="316"/>
    </location>
</feature>
<evidence type="ECO:0000256" key="3">
    <source>
        <dbReference type="ARBA" id="ARBA00023163"/>
    </source>
</evidence>
<dbReference type="STRING" id="1122207.MUS1_12515"/>